<evidence type="ECO:0000259" key="2">
    <source>
        <dbReference type="Pfam" id="PF13808"/>
    </source>
</evidence>
<evidence type="ECO:0000313" key="5">
    <source>
        <dbReference type="EMBL" id="QGM46895.1"/>
    </source>
</evidence>
<dbReference type="GO" id="GO:0003677">
    <property type="term" value="F:DNA binding"/>
    <property type="evidence" value="ECO:0007669"/>
    <property type="project" value="InterPro"/>
</dbReference>
<dbReference type="RefSeq" id="WP_136494500.1">
    <property type="nucleotide sequence ID" value="NZ_CP046052.1"/>
</dbReference>
<accession>A0A6B8KDF5</accession>
<proteinExistence type="predicted"/>
<organism evidence="4 7">
    <name type="scientific">Methylocystis heyeri</name>
    <dbReference type="NCBI Taxonomy" id="391905"/>
    <lineage>
        <taxon>Bacteria</taxon>
        <taxon>Pseudomonadati</taxon>
        <taxon>Pseudomonadota</taxon>
        <taxon>Alphaproteobacteria</taxon>
        <taxon>Hyphomicrobiales</taxon>
        <taxon>Methylocystaceae</taxon>
        <taxon>Methylocystis</taxon>
    </lineage>
</organism>
<dbReference type="InterPro" id="IPR051698">
    <property type="entry name" value="Transposase_11-like"/>
</dbReference>
<dbReference type="KEGG" id="mhey:H2LOC_020430"/>
<evidence type="ECO:0000313" key="6">
    <source>
        <dbReference type="EMBL" id="QGM47852.1"/>
    </source>
</evidence>
<dbReference type="GO" id="GO:0004803">
    <property type="term" value="F:transposase activity"/>
    <property type="evidence" value="ECO:0007669"/>
    <property type="project" value="InterPro"/>
</dbReference>
<dbReference type="InterPro" id="IPR047647">
    <property type="entry name" value="ISAs1_transpos"/>
</dbReference>
<gene>
    <name evidence="3" type="ORF">H2LOC_006530</name>
    <name evidence="4" type="ORF">H2LOC_011525</name>
    <name evidence="5" type="ORF">H2LOC_014995</name>
    <name evidence="6" type="ORF">H2LOC_020430</name>
</gene>
<dbReference type="Proteomes" id="UP000309061">
    <property type="component" value="Chromosome"/>
</dbReference>
<protein>
    <submittedName>
        <fullName evidence="4">ISAs1 family transposase</fullName>
    </submittedName>
</protein>
<dbReference type="InterPro" id="IPR032806">
    <property type="entry name" value="YbfD_N"/>
</dbReference>
<dbReference type="PANTHER" id="PTHR30298">
    <property type="entry name" value="H REPEAT-ASSOCIATED PREDICTED TRANSPOSASE"/>
    <property type="match status" value="1"/>
</dbReference>
<dbReference type="Pfam" id="PF13808">
    <property type="entry name" value="DDE_Tnp_1_assoc"/>
    <property type="match status" value="1"/>
</dbReference>
<reference evidence="4 7" key="1">
    <citation type="submission" date="2019-11" db="EMBL/GenBank/DDBJ databases">
        <title>The genome sequence of Methylocystis heyeri.</title>
        <authorList>
            <person name="Oshkin I.Y."/>
            <person name="Miroshnikov K."/>
            <person name="Dedysh S.N."/>
        </authorList>
    </citation>
    <scope>NUCLEOTIDE SEQUENCE [LARGE SCALE GENOMIC DNA]</scope>
    <source>
        <strain evidence="4 7">H2</strain>
    </source>
</reference>
<feature type="domain" description="Transposase IS4-like" evidence="1">
    <location>
        <begin position="100"/>
        <end position="337"/>
    </location>
</feature>
<dbReference type="KEGG" id="mhey:H2LOC_006530"/>
<evidence type="ECO:0000313" key="7">
    <source>
        <dbReference type="Proteomes" id="UP000309061"/>
    </source>
</evidence>
<feature type="domain" description="H repeat-associated protein N-terminal" evidence="2">
    <location>
        <begin position="7"/>
        <end position="91"/>
    </location>
</feature>
<dbReference type="InterPro" id="IPR002559">
    <property type="entry name" value="Transposase_11"/>
</dbReference>
<dbReference type="EMBL" id="CP046052">
    <property type="protein sequence ID" value="QGM47852.1"/>
    <property type="molecule type" value="Genomic_DNA"/>
</dbReference>
<dbReference type="PANTHER" id="PTHR30298:SF0">
    <property type="entry name" value="PROTEIN YBFL-RELATED"/>
    <property type="match status" value="1"/>
</dbReference>
<dbReference type="OrthoDB" id="8001376at2"/>
<dbReference type="Pfam" id="PF01609">
    <property type="entry name" value="DDE_Tnp_1"/>
    <property type="match status" value="1"/>
</dbReference>
<dbReference type="KEGG" id="mhey:H2LOC_011525"/>
<evidence type="ECO:0000313" key="3">
    <source>
        <dbReference type="EMBL" id="QGM45381.1"/>
    </source>
</evidence>
<name>A0A6B8KDF5_9HYPH</name>
<dbReference type="EMBL" id="CP046052">
    <property type="protein sequence ID" value="QGM46276.1"/>
    <property type="molecule type" value="Genomic_DNA"/>
</dbReference>
<dbReference type="EMBL" id="CP046052">
    <property type="protein sequence ID" value="QGM45381.1"/>
    <property type="molecule type" value="Genomic_DNA"/>
</dbReference>
<evidence type="ECO:0000313" key="4">
    <source>
        <dbReference type="EMBL" id="QGM46276.1"/>
    </source>
</evidence>
<sequence length="370" mass="40697">MSLLITILRDVPDPRSGNATRHELLDILMIALTASICGCEGCVEFADFAEDREELFREVLSLENGLPSHDTFSRLFRQIDPEALAACFGRFLEALGEDGAGVVAIDGKTLRRSFDKAKGASALHVVTAFAADAKLVIGQKAVEDGGNEITAARALIDLLDLTGALVTADAIHCNAPTAQKVLDRGGDWLFALKANRPATLKDVETFLADPEACIAGTFETTDADHGRVETRRHAVVHDVGWLFPKGDKDRPAMPQLSTIGRIETEVERDGRITRSCRYYLSSAKLSAEAFAKAVRAHWSIENGVHWVLDVTFDEDRARNRKDHGAENLATIRKLALNVLKRARPEISIRRKRKRSGWSDAFARSVLGQMR</sequence>
<dbReference type="EMBL" id="CP046052">
    <property type="protein sequence ID" value="QGM46895.1"/>
    <property type="molecule type" value="Genomic_DNA"/>
</dbReference>
<dbReference type="NCBIfam" id="NF033564">
    <property type="entry name" value="transpos_ISAs1"/>
    <property type="match status" value="1"/>
</dbReference>
<dbReference type="KEGG" id="mhey:H2LOC_014995"/>
<evidence type="ECO:0000259" key="1">
    <source>
        <dbReference type="Pfam" id="PF01609"/>
    </source>
</evidence>
<dbReference type="GO" id="GO:0006313">
    <property type="term" value="P:DNA transposition"/>
    <property type="evidence" value="ECO:0007669"/>
    <property type="project" value="InterPro"/>
</dbReference>
<dbReference type="AlphaFoldDB" id="A0A6B8KDF5"/>
<keyword evidence="7" id="KW-1185">Reference proteome</keyword>